<gene>
    <name evidence="1" type="ORF">BS78_K068600</name>
</gene>
<dbReference type="Proteomes" id="UP001164776">
    <property type="component" value="Unassembled WGS sequence"/>
</dbReference>
<organism evidence="1 2">
    <name type="scientific">Paspalum vaginatum</name>
    <name type="common">seashore paspalum</name>
    <dbReference type="NCBI Taxonomy" id="158149"/>
    <lineage>
        <taxon>Eukaryota</taxon>
        <taxon>Viridiplantae</taxon>
        <taxon>Streptophyta</taxon>
        <taxon>Embryophyta</taxon>
        <taxon>Tracheophyta</taxon>
        <taxon>Spermatophyta</taxon>
        <taxon>Magnoliopsida</taxon>
        <taxon>Liliopsida</taxon>
        <taxon>Poales</taxon>
        <taxon>Poaceae</taxon>
        <taxon>PACMAD clade</taxon>
        <taxon>Panicoideae</taxon>
        <taxon>Andropogonodae</taxon>
        <taxon>Paspaleae</taxon>
        <taxon>Paspalinae</taxon>
        <taxon>Paspalum</taxon>
    </lineage>
</organism>
<dbReference type="AlphaFoldDB" id="A0A9W7XC38"/>
<evidence type="ECO:0000313" key="1">
    <source>
        <dbReference type="EMBL" id="KAJ1256189.1"/>
    </source>
</evidence>
<comment type="caution">
    <text evidence="1">The sequence shown here is derived from an EMBL/GenBank/DDBJ whole genome shotgun (WGS) entry which is preliminary data.</text>
</comment>
<keyword evidence="2" id="KW-1185">Reference proteome</keyword>
<proteinExistence type="predicted"/>
<protein>
    <submittedName>
        <fullName evidence="1">Uncharacterized protein</fullName>
    </submittedName>
</protein>
<name>A0A9W7XC38_9POAL</name>
<accession>A0A9W7XC38</accession>
<dbReference type="EMBL" id="MU629541">
    <property type="protein sequence ID" value="KAJ1256189.1"/>
    <property type="molecule type" value="Genomic_DNA"/>
</dbReference>
<evidence type="ECO:0000313" key="2">
    <source>
        <dbReference type="Proteomes" id="UP001164776"/>
    </source>
</evidence>
<reference evidence="1 2" key="1">
    <citation type="submission" date="2022-10" db="EMBL/GenBank/DDBJ databases">
        <title>WGS assembly of Paspalum vaginatum 540-79.</title>
        <authorList>
            <person name="Sun G."/>
            <person name="Wase N."/>
            <person name="Shu S."/>
            <person name="Jenkins J."/>
            <person name="Zhou B."/>
            <person name="Torres-Rodriguez J."/>
            <person name="Chen C."/>
            <person name="Sandor L."/>
            <person name="Plott C."/>
            <person name="Yoshinga Y."/>
            <person name="Daum C."/>
            <person name="Qi P."/>
            <person name="Barry K."/>
            <person name="Lipzen A."/>
            <person name="Berry L."/>
            <person name="Pedersen C."/>
            <person name="Gottilla T."/>
            <person name="Foltz A."/>
            <person name="Yu H."/>
            <person name="O'Malley R."/>
            <person name="Zhang C."/>
            <person name="Devos K."/>
            <person name="Sigmon B."/>
            <person name="Yu B."/>
            <person name="Obata T."/>
            <person name="Schmutz J."/>
            <person name="Schnable J."/>
        </authorList>
    </citation>
    <scope>NUCLEOTIDE SEQUENCE [LARGE SCALE GENOMIC DNA]</scope>
    <source>
        <strain evidence="2">cv. 540-79</strain>
    </source>
</reference>
<sequence length="98" mass="10705">MDSSPAIRRRTSDWKTIRRSIKHQYHQARSVEGLCVRLVWQQQSALAALGSPQVSSPPDAGRNCIKVKASGSVLSSIGNLASRLIDGMIFQKKSTRAG</sequence>